<sequence length="554" mass="60563">MTMSSSDLGLKLVRNVLEAVGVRVEDIQVREYPGEKNYLVFVPKESVPEAAKHSSDLESRLAVDGSEVYVIIRPYADPKGPAKVKQPALTSLADKRVTELVALVSARSRVSAAEPSLIYVPNARGSLSAVTAARHHLIFGRRGAGKTALLVEARRSVETGGAAAAWVNIQTYRREPGPRVVLYTLSKIFEGVLSGEDILPPSHSASIAISNCYSLVQAMLTKEVNTELEVTQLVPKAQGALQRYLELTNMTVYAFLDDFYYVPRADQPAILDMLHGVTRDSKIWLKIASIKHLTRWWVSSPPTGLQTGQDAEVVDLDVTLQDPRQAGEFLEAVLDGYAKTVGISSLSRIFSRGALDRLVLASGGVPRDYMVLAASAVTRAQQRPGARQAGVQEVNQAAGDAAAAKINELEEDMASNPGSADKTVETLKIVRRFCLEDSGYTYFLVSFRDKEDHPLWYSLLTDLMDARMVHLIDEGVSDPHSAGHRSEAFMLDLSQYSGARLKQRIHVLDFVGGNYVARQTRGSEKARIGSTSRQLTAILRSAPRLKLEAFSGVS</sequence>
<dbReference type="EMBL" id="JANDBD010000009">
    <property type="protein sequence ID" value="MCP9274885.1"/>
    <property type="molecule type" value="Genomic_DNA"/>
</dbReference>
<protein>
    <recommendedName>
        <fullName evidence="3">ATP-binding protein</fullName>
    </recommendedName>
</protein>
<proteinExistence type="predicted"/>
<evidence type="ECO:0008006" key="3">
    <source>
        <dbReference type="Google" id="ProtNLM"/>
    </source>
</evidence>
<dbReference type="InterPro" id="IPR027417">
    <property type="entry name" value="P-loop_NTPase"/>
</dbReference>
<gene>
    <name evidence="1" type="ORF">NM203_22075</name>
</gene>
<dbReference type="SUPFAM" id="SSF52540">
    <property type="entry name" value="P-loop containing nucleoside triphosphate hydrolases"/>
    <property type="match status" value="1"/>
</dbReference>
<comment type="caution">
    <text evidence="1">The sequence shown here is derived from an EMBL/GenBank/DDBJ whole genome shotgun (WGS) entry which is preliminary data.</text>
</comment>
<organism evidence="1 2">
    <name type="scientific">Mycolicibacterium arenosum</name>
    <dbReference type="NCBI Taxonomy" id="2952157"/>
    <lineage>
        <taxon>Bacteria</taxon>
        <taxon>Bacillati</taxon>
        <taxon>Actinomycetota</taxon>
        <taxon>Actinomycetes</taxon>
        <taxon>Mycobacteriales</taxon>
        <taxon>Mycobacteriaceae</taxon>
        <taxon>Mycolicibacterium</taxon>
    </lineage>
</organism>
<name>A0ABT1M6U4_9MYCO</name>
<evidence type="ECO:0000313" key="1">
    <source>
        <dbReference type="EMBL" id="MCP9274885.1"/>
    </source>
</evidence>
<evidence type="ECO:0000313" key="2">
    <source>
        <dbReference type="Proteomes" id="UP001651690"/>
    </source>
</evidence>
<keyword evidence="2" id="KW-1185">Reference proteome</keyword>
<dbReference type="Proteomes" id="UP001651690">
    <property type="component" value="Unassembled WGS sequence"/>
</dbReference>
<dbReference type="RefSeq" id="WP_255062582.1">
    <property type="nucleotide sequence ID" value="NZ_JANDBD010000009.1"/>
</dbReference>
<reference evidence="1 2" key="1">
    <citation type="submission" date="2022-06" db="EMBL/GenBank/DDBJ databases">
        <title>Mycolicibacterium sp. CAU 1645 isolated from seawater.</title>
        <authorList>
            <person name="Kim W."/>
        </authorList>
    </citation>
    <scope>NUCLEOTIDE SEQUENCE [LARGE SCALE GENOMIC DNA]</scope>
    <source>
        <strain evidence="1 2">CAU 1645</strain>
    </source>
</reference>
<accession>A0ABT1M6U4</accession>